<name>A0ABN3TZP0_9ACTN</name>
<comment type="caution">
    <text evidence="6">The sequence shown here is derived from an EMBL/GenBank/DDBJ whole genome shotgun (WGS) entry which is preliminary data.</text>
</comment>
<dbReference type="EMBL" id="BAAATZ010000005">
    <property type="protein sequence ID" value="GAA2722001.1"/>
    <property type="molecule type" value="Genomic_DNA"/>
</dbReference>
<dbReference type="InterPro" id="IPR002594">
    <property type="entry name" value="GH12"/>
</dbReference>
<keyword evidence="4" id="KW-0472">Membrane</keyword>
<feature type="chain" id="PRO_5046098085" description="Glycosyl hydrolase family 12" evidence="5">
    <location>
        <begin position="21"/>
        <end position="338"/>
    </location>
</feature>
<evidence type="ECO:0000256" key="5">
    <source>
        <dbReference type="SAM" id="SignalP"/>
    </source>
</evidence>
<evidence type="ECO:0000256" key="3">
    <source>
        <dbReference type="SAM" id="MobiDB-lite"/>
    </source>
</evidence>
<keyword evidence="2" id="KW-0326">Glycosidase</keyword>
<dbReference type="Pfam" id="PF01670">
    <property type="entry name" value="Glyco_hydro_12"/>
    <property type="match status" value="1"/>
</dbReference>
<dbReference type="PANTHER" id="PTHR34002:SF9">
    <property type="entry name" value="XYLOGLUCAN-SPECIFIC ENDO-BETA-1,4-GLUCANASE A"/>
    <property type="match status" value="1"/>
</dbReference>
<feature type="region of interest" description="Disordered" evidence="3">
    <location>
        <begin position="251"/>
        <end position="308"/>
    </location>
</feature>
<feature type="signal peptide" evidence="5">
    <location>
        <begin position="1"/>
        <end position="20"/>
    </location>
</feature>
<reference evidence="6 7" key="1">
    <citation type="journal article" date="2019" name="Int. J. Syst. Evol. Microbiol.">
        <title>The Global Catalogue of Microorganisms (GCM) 10K type strain sequencing project: providing services to taxonomists for standard genome sequencing and annotation.</title>
        <authorList>
            <consortium name="The Broad Institute Genomics Platform"/>
            <consortium name="The Broad Institute Genome Sequencing Center for Infectious Disease"/>
            <person name="Wu L."/>
            <person name="Ma J."/>
        </authorList>
    </citation>
    <scope>NUCLEOTIDE SEQUENCE [LARGE SCALE GENOMIC DNA]</scope>
    <source>
        <strain evidence="6 7">JCM 8201</strain>
    </source>
</reference>
<proteinExistence type="inferred from homology"/>
<sequence length="338" mass="35999">MRSLLGVVTGAVLLSSVVTASDAGARALEERCNTGEPGFVAGGYAVQANRWNSHGEICVTYGEGTSWTVSRSSLDWGTLQNGAPPGAYPNIGTSIAEERLPLRVDSPQDIRTTWDITLAEGDYNASYDIWYHPDQGACRSTTPHIVANGGALEIMIWLTSPGIDPSPGWKVADGVQVGDRVYDLYKFTGPTGQVGLIYDMRESTTRIENFALKPFADDAAARGYQSREAYLCRVQAGFEVTRNGTGLRTNEFSLDVGPAAQPTPGLEGVPLPDRNGTPSGTPSSSSEAQSPADDGSSATPAASDEKETPEPVRFLLLALPVVAGVAASAFWWRRTGRR</sequence>
<dbReference type="Proteomes" id="UP001501842">
    <property type="component" value="Unassembled WGS sequence"/>
</dbReference>
<keyword evidence="2" id="KW-0119">Carbohydrate metabolism</keyword>
<dbReference type="SUPFAM" id="SSF49899">
    <property type="entry name" value="Concanavalin A-like lectins/glucanases"/>
    <property type="match status" value="1"/>
</dbReference>
<evidence type="ECO:0000256" key="2">
    <source>
        <dbReference type="RuleBase" id="RU361163"/>
    </source>
</evidence>
<evidence type="ECO:0008006" key="8">
    <source>
        <dbReference type="Google" id="ProtNLM"/>
    </source>
</evidence>
<keyword evidence="4" id="KW-1133">Transmembrane helix</keyword>
<evidence type="ECO:0000313" key="6">
    <source>
        <dbReference type="EMBL" id="GAA2722001.1"/>
    </source>
</evidence>
<organism evidence="6 7">
    <name type="scientific">Actinocorallia aurantiaca</name>
    <dbReference type="NCBI Taxonomy" id="46204"/>
    <lineage>
        <taxon>Bacteria</taxon>
        <taxon>Bacillati</taxon>
        <taxon>Actinomycetota</taxon>
        <taxon>Actinomycetes</taxon>
        <taxon>Streptosporangiales</taxon>
        <taxon>Thermomonosporaceae</taxon>
        <taxon>Actinocorallia</taxon>
    </lineage>
</organism>
<keyword evidence="7" id="KW-1185">Reference proteome</keyword>
<dbReference type="Gene3D" id="2.60.120.180">
    <property type="match status" value="1"/>
</dbReference>
<feature type="compositionally biased region" description="Low complexity" evidence="3">
    <location>
        <begin position="276"/>
        <end position="286"/>
    </location>
</feature>
<protein>
    <recommendedName>
        <fullName evidence="8">Glycosyl hydrolase family 12</fullName>
    </recommendedName>
</protein>
<comment type="similarity">
    <text evidence="1 2">Belongs to the glycosyl hydrolase 12 (cellulase H) family.</text>
</comment>
<dbReference type="InterPro" id="IPR013320">
    <property type="entry name" value="ConA-like_dom_sf"/>
</dbReference>
<gene>
    <name evidence="6" type="ORF">GCM10010439_13520</name>
</gene>
<keyword evidence="4" id="KW-0812">Transmembrane</keyword>
<feature type="transmembrane region" description="Helical" evidence="4">
    <location>
        <begin position="314"/>
        <end position="332"/>
    </location>
</feature>
<evidence type="ECO:0000256" key="1">
    <source>
        <dbReference type="ARBA" id="ARBA00005519"/>
    </source>
</evidence>
<keyword evidence="5" id="KW-0732">Signal</keyword>
<evidence type="ECO:0000313" key="7">
    <source>
        <dbReference type="Proteomes" id="UP001501842"/>
    </source>
</evidence>
<accession>A0ABN3TZP0</accession>
<evidence type="ECO:0000256" key="4">
    <source>
        <dbReference type="SAM" id="Phobius"/>
    </source>
</evidence>
<keyword evidence="2" id="KW-0378">Hydrolase</keyword>
<dbReference type="RefSeq" id="WP_344449321.1">
    <property type="nucleotide sequence ID" value="NZ_BAAATZ010000005.1"/>
</dbReference>
<dbReference type="InterPro" id="IPR013319">
    <property type="entry name" value="GH11/12"/>
</dbReference>
<dbReference type="PANTHER" id="PTHR34002">
    <property type="entry name" value="BLR1656 PROTEIN"/>
    <property type="match status" value="1"/>
</dbReference>
<keyword evidence="2" id="KW-0624">Polysaccharide degradation</keyword>